<dbReference type="Gene3D" id="1.10.10.650">
    <property type="entry name" value="RuvA domain 2-like"/>
    <property type="match status" value="1"/>
</dbReference>
<dbReference type="InterPro" id="IPR023319">
    <property type="entry name" value="Tex-like_HTH_dom_sf"/>
</dbReference>
<dbReference type="Proteomes" id="UP001151699">
    <property type="component" value="Chromosome X"/>
</dbReference>
<dbReference type="PANTHER" id="PTHR10724:SF10">
    <property type="entry name" value="S1 RNA-BINDING DOMAIN-CONTAINING PROTEIN 1"/>
    <property type="match status" value="1"/>
</dbReference>
<accession>A0A9Q0MVQ3</accession>
<evidence type="ECO:0000259" key="2">
    <source>
        <dbReference type="Pfam" id="PF09371"/>
    </source>
</evidence>
<evidence type="ECO:0000313" key="4">
    <source>
        <dbReference type="Proteomes" id="UP001151699"/>
    </source>
</evidence>
<dbReference type="Gene3D" id="1.10.3500.10">
    <property type="entry name" value="Tex N-terminal region-like"/>
    <property type="match status" value="1"/>
</dbReference>
<protein>
    <submittedName>
        <fullName evidence="3">S1 RNA-binding domain-containing protein 1</fullName>
    </submittedName>
</protein>
<comment type="caution">
    <text evidence="3">The sequence shown here is derived from an EMBL/GenBank/DDBJ whole genome shotgun (WGS) entry which is preliminary data.</text>
</comment>
<dbReference type="FunFam" id="1.10.10.650:FF:000001">
    <property type="entry name" value="S1 RNA-binding domain 1"/>
    <property type="match status" value="1"/>
</dbReference>
<dbReference type="GO" id="GO:0006412">
    <property type="term" value="P:translation"/>
    <property type="evidence" value="ECO:0007669"/>
    <property type="project" value="TreeGrafter"/>
</dbReference>
<sequence>MLKSKRKCKESSSEDEDEIIPKKGRKAETKSKSKRLAVTDYAEVPEKRRKVNDSSIPQSSKLKSWDEAELLSEKFDVSERTMGNIVRLLQEDNTIPFMCRYRKDLIGNMTPDKMRDIKFSYNQLVKLKVKQEAVITKLSKMDILSDELQQNILTVKSSEELDHLYEPFKTSKTSLAERAKSKGLQDPAENILFGRSVVQLNDFVDIGKDLANVQSVREGVKNIILNIINKDVDVLEEIRRFDQKRKLLSTE</sequence>
<dbReference type="EMBL" id="WJQU01000003">
    <property type="protein sequence ID" value="KAJ6638872.1"/>
    <property type="molecule type" value="Genomic_DNA"/>
</dbReference>
<keyword evidence="4" id="KW-1185">Reference proteome</keyword>
<dbReference type="SUPFAM" id="SSF158832">
    <property type="entry name" value="Tex N-terminal region-like"/>
    <property type="match status" value="1"/>
</dbReference>
<dbReference type="PANTHER" id="PTHR10724">
    <property type="entry name" value="30S RIBOSOMAL PROTEIN S1"/>
    <property type="match status" value="1"/>
</dbReference>
<organism evidence="3 4">
    <name type="scientific">Pseudolycoriella hygida</name>
    <dbReference type="NCBI Taxonomy" id="35572"/>
    <lineage>
        <taxon>Eukaryota</taxon>
        <taxon>Metazoa</taxon>
        <taxon>Ecdysozoa</taxon>
        <taxon>Arthropoda</taxon>
        <taxon>Hexapoda</taxon>
        <taxon>Insecta</taxon>
        <taxon>Pterygota</taxon>
        <taxon>Neoptera</taxon>
        <taxon>Endopterygota</taxon>
        <taxon>Diptera</taxon>
        <taxon>Nematocera</taxon>
        <taxon>Sciaroidea</taxon>
        <taxon>Sciaridae</taxon>
        <taxon>Pseudolycoriella</taxon>
    </lineage>
</organism>
<dbReference type="GO" id="GO:0003729">
    <property type="term" value="F:mRNA binding"/>
    <property type="evidence" value="ECO:0007669"/>
    <property type="project" value="TreeGrafter"/>
</dbReference>
<proteinExistence type="predicted"/>
<dbReference type="InterPro" id="IPR018974">
    <property type="entry name" value="Tex-like_N"/>
</dbReference>
<dbReference type="Pfam" id="PF09371">
    <property type="entry name" value="Tex_N"/>
    <property type="match status" value="1"/>
</dbReference>
<evidence type="ECO:0000256" key="1">
    <source>
        <dbReference type="SAM" id="MobiDB-lite"/>
    </source>
</evidence>
<dbReference type="InterPro" id="IPR050437">
    <property type="entry name" value="Ribos_protein_bS1-like"/>
</dbReference>
<dbReference type="InterPro" id="IPR023323">
    <property type="entry name" value="Tex-like_dom_sf"/>
</dbReference>
<dbReference type="GO" id="GO:0003735">
    <property type="term" value="F:structural constituent of ribosome"/>
    <property type="evidence" value="ECO:0007669"/>
    <property type="project" value="TreeGrafter"/>
</dbReference>
<evidence type="ECO:0000313" key="3">
    <source>
        <dbReference type="EMBL" id="KAJ6638872.1"/>
    </source>
</evidence>
<reference evidence="3" key="1">
    <citation type="submission" date="2022-07" db="EMBL/GenBank/DDBJ databases">
        <authorList>
            <person name="Trinca V."/>
            <person name="Uliana J.V.C."/>
            <person name="Torres T.T."/>
            <person name="Ward R.J."/>
            <person name="Monesi N."/>
        </authorList>
    </citation>
    <scope>NUCLEOTIDE SEQUENCE</scope>
    <source>
        <strain evidence="3">HSMRA1968</strain>
        <tissue evidence="3">Whole embryos</tissue>
    </source>
</reference>
<feature type="domain" description="Tex-like protein N-terminal" evidence="2">
    <location>
        <begin position="68"/>
        <end position="138"/>
    </location>
</feature>
<dbReference type="AlphaFoldDB" id="A0A9Q0MVQ3"/>
<feature type="region of interest" description="Disordered" evidence="1">
    <location>
        <begin position="1"/>
        <end position="36"/>
    </location>
</feature>
<dbReference type="OrthoDB" id="8019303at2759"/>
<gene>
    <name evidence="3" type="primary">SRBD1_0</name>
    <name evidence="3" type="ORF">Bhyg_11610</name>
</gene>
<name>A0A9Q0MVQ3_9DIPT</name>